<dbReference type="PANTHER" id="PTHR41309">
    <property type="entry name" value="MEMBRANE PROTEIN-RELATED"/>
    <property type="match status" value="1"/>
</dbReference>
<dbReference type="PANTHER" id="PTHR41309:SF2">
    <property type="entry name" value="MEMBRANE PROTEIN"/>
    <property type="match status" value="1"/>
</dbReference>
<sequence>MLTLALKDFKLSSKYNFFILIYGMFLSVAGLKNNHSPGVFYTLSIIIIVYISILYSNGYDEKYKIHVALNSLPIKKHEIVLAKYLSFILHIFLISGVIIIFTLILSILGLKTSARTANIWDMIIAFNILGIFYSIYYPIYYKFESSKLRILNIGLYLMLLVAPNYITKFLKSDSGTNLIKYLSTFNNTNALSLIILILSIFLLIVSFLISIRIYSKKEF</sequence>
<feature type="transmembrane region" description="Helical" evidence="1">
    <location>
        <begin position="151"/>
        <end position="170"/>
    </location>
</feature>
<organism evidence="2 3">
    <name type="scientific">Clostridium homopropionicum DSM 5847</name>
    <dbReference type="NCBI Taxonomy" id="1121318"/>
    <lineage>
        <taxon>Bacteria</taxon>
        <taxon>Bacillati</taxon>
        <taxon>Bacillota</taxon>
        <taxon>Clostridia</taxon>
        <taxon>Eubacteriales</taxon>
        <taxon>Clostridiaceae</taxon>
        <taxon>Clostridium</taxon>
    </lineage>
</organism>
<dbReference type="Pfam" id="PF13346">
    <property type="entry name" value="ABC2_membrane_5"/>
    <property type="match status" value="1"/>
</dbReference>
<evidence type="ECO:0000313" key="3">
    <source>
        <dbReference type="Proteomes" id="UP000037043"/>
    </source>
</evidence>
<dbReference type="AlphaFoldDB" id="A0A0L6ZEJ8"/>
<keyword evidence="1" id="KW-0812">Transmembrane</keyword>
<evidence type="ECO:0000256" key="1">
    <source>
        <dbReference type="SAM" id="Phobius"/>
    </source>
</evidence>
<comment type="caution">
    <text evidence="2">The sequence shown here is derived from an EMBL/GenBank/DDBJ whole genome shotgun (WGS) entry which is preliminary data.</text>
</comment>
<keyword evidence="1" id="KW-1133">Transmembrane helix</keyword>
<feature type="transmembrane region" description="Helical" evidence="1">
    <location>
        <begin position="15"/>
        <end position="32"/>
    </location>
</feature>
<feature type="transmembrane region" description="Helical" evidence="1">
    <location>
        <begin position="84"/>
        <end position="107"/>
    </location>
</feature>
<dbReference type="RefSeq" id="WP_052219685.1">
    <property type="nucleotide sequence ID" value="NZ_LHUR01000005.1"/>
</dbReference>
<accession>A0A0L6ZEJ8</accession>
<feature type="transmembrane region" description="Helical" evidence="1">
    <location>
        <begin position="119"/>
        <end position="139"/>
    </location>
</feature>
<keyword evidence="3" id="KW-1185">Reference proteome</keyword>
<dbReference type="EMBL" id="LHUR01000005">
    <property type="protein sequence ID" value="KOA21401.1"/>
    <property type="molecule type" value="Genomic_DNA"/>
</dbReference>
<evidence type="ECO:0008006" key="4">
    <source>
        <dbReference type="Google" id="ProtNLM"/>
    </source>
</evidence>
<protein>
    <recommendedName>
        <fullName evidence="4">ABC-2 family transporter protein</fullName>
    </recommendedName>
</protein>
<evidence type="ECO:0000313" key="2">
    <source>
        <dbReference type="EMBL" id="KOA21401.1"/>
    </source>
</evidence>
<proteinExistence type="predicted"/>
<dbReference type="InterPro" id="IPR025699">
    <property type="entry name" value="ABC2_memb-like"/>
</dbReference>
<dbReference type="Proteomes" id="UP000037043">
    <property type="component" value="Unassembled WGS sequence"/>
</dbReference>
<keyword evidence="1" id="KW-0472">Membrane</keyword>
<feature type="transmembrane region" description="Helical" evidence="1">
    <location>
        <begin position="190"/>
        <end position="214"/>
    </location>
</feature>
<name>A0A0L6ZEJ8_9CLOT</name>
<dbReference type="PATRIC" id="fig|1121318.3.peg.71"/>
<reference evidence="3" key="1">
    <citation type="submission" date="2015-08" db="EMBL/GenBank/DDBJ databases">
        <title>Genome sequence of the strict anaerobe Clostridium homopropionicum LuHBu1 (DSM 5847T).</title>
        <authorList>
            <person name="Poehlein A."/>
            <person name="Beck M."/>
            <person name="Schiel-Bengelsdorf B."/>
            <person name="Bengelsdorf F.R."/>
            <person name="Daniel R."/>
            <person name="Duerre P."/>
        </authorList>
    </citation>
    <scope>NUCLEOTIDE SEQUENCE [LARGE SCALE GENOMIC DNA]</scope>
    <source>
        <strain evidence="3">DSM 5847</strain>
    </source>
</reference>
<feature type="transmembrane region" description="Helical" evidence="1">
    <location>
        <begin position="38"/>
        <end position="56"/>
    </location>
</feature>
<gene>
    <name evidence="2" type="ORF">CLHOM_00720</name>
</gene>
<dbReference type="STRING" id="36844.SAMN04488501_105154"/>